<name>A0A812F5K3_9ARCH</name>
<comment type="caution">
    <text evidence="1">The sequence shown here is derived from an EMBL/GenBank/DDBJ whole genome shotgun (WGS) entry which is preliminary data.</text>
</comment>
<sequence length="165" mass="19228">MLFVCLLQKRPYYLHSGKDSVPRKYLEKQDTPQNDEDPFGPTFRKLYFKEEEVDTREHSEKVKDKFAEAGNDTRNANQFVKFVNAHIQNKVSHLEKIKEAQRKFEEELNMFSSGTDVPVQEQPKQDNTNSDVENALIIRQLSAMINKYGIEKMSKALDQILACKQ</sequence>
<accession>A0A812F5K3</accession>
<dbReference type="Proteomes" id="UP000655759">
    <property type="component" value="Unassembled WGS sequence"/>
</dbReference>
<dbReference type="EMBL" id="CAJNAQ010000005">
    <property type="protein sequence ID" value="CAE6499718.1"/>
    <property type="molecule type" value="Genomic_DNA"/>
</dbReference>
<protein>
    <submittedName>
        <fullName evidence="1">Uncharacterized protein</fullName>
    </submittedName>
</protein>
<reference evidence="1" key="1">
    <citation type="submission" date="2021-02" db="EMBL/GenBank/DDBJ databases">
        <authorList>
            <person name="Han P."/>
        </authorList>
    </citation>
    <scope>NUCLEOTIDE SEQUENCE</scope>
    <source>
        <strain evidence="1">Candidatus Nitrosotenuis uzonensis 5A</strain>
    </source>
</reference>
<evidence type="ECO:0000313" key="1">
    <source>
        <dbReference type="EMBL" id="CAE6499718.1"/>
    </source>
</evidence>
<gene>
    <name evidence="1" type="ORF">NUZ5A_50933</name>
</gene>
<evidence type="ECO:0000313" key="2">
    <source>
        <dbReference type="Proteomes" id="UP000655759"/>
    </source>
</evidence>
<dbReference type="AlphaFoldDB" id="A0A812F5K3"/>
<organism evidence="1 2">
    <name type="scientific">Candidatus Nitrosotenuis uzonensis</name>
    <dbReference type="NCBI Taxonomy" id="1407055"/>
    <lineage>
        <taxon>Archaea</taxon>
        <taxon>Nitrososphaerota</taxon>
        <taxon>Candidatus Nitrosotenuis</taxon>
    </lineage>
</organism>
<proteinExistence type="predicted"/>